<sequence length="136" mass="15262">MENTEQSSTPPQGFGPVAAQYFTGTAWLQMRVTPDEITNCAIGEVIFEPGCRNNWHTHPSNQILIVTEGIGYYQEEGSSIREIKVGDIVNVLPGIKHWHGASPESRFTHYAVSINTEKGIVDWLEPVTDEQYHSFE</sequence>
<reference evidence="2 3" key="1">
    <citation type="submission" date="2019-07" db="EMBL/GenBank/DDBJ databases">
        <title>Flavobacterium sp. nov., isolated from glacier ice.</title>
        <authorList>
            <person name="Liu Q."/>
            <person name="Xin Y.-H."/>
        </authorList>
    </citation>
    <scope>NUCLEOTIDE SEQUENCE [LARGE SCALE GENOMIC DNA]</scope>
    <source>
        <strain evidence="2 3">ZT4R6</strain>
    </source>
</reference>
<dbReference type="PANTHER" id="PTHR43698">
    <property type="entry name" value="RIBD C-TERMINAL DOMAIN CONTAINING PROTEIN"/>
    <property type="match status" value="1"/>
</dbReference>
<dbReference type="RefSeq" id="WP_143373936.1">
    <property type="nucleotide sequence ID" value="NZ_VJVZ01000008.1"/>
</dbReference>
<dbReference type="Gene3D" id="2.60.120.10">
    <property type="entry name" value="Jelly Rolls"/>
    <property type="match status" value="1"/>
</dbReference>
<keyword evidence="3" id="KW-1185">Reference proteome</keyword>
<protein>
    <submittedName>
        <fullName evidence="2">Cupin domain-containing protein</fullName>
    </submittedName>
</protein>
<organism evidence="2 3">
    <name type="scientific">Flavobacterium zepuense</name>
    <dbReference type="NCBI Taxonomy" id="2593302"/>
    <lineage>
        <taxon>Bacteria</taxon>
        <taxon>Pseudomonadati</taxon>
        <taxon>Bacteroidota</taxon>
        <taxon>Flavobacteriia</taxon>
        <taxon>Flavobacteriales</taxon>
        <taxon>Flavobacteriaceae</taxon>
        <taxon>Flavobacterium</taxon>
    </lineage>
</organism>
<feature type="domain" description="Cupin type-2" evidence="1">
    <location>
        <begin position="44"/>
        <end position="101"/>
    </location>
</feature>
<dbReference type="InterPro" id="IPR013096">
    <property type="entry name" value="Cupin_2"/>
</dbReference>
<dbReference type="InterPro" id="IPR047263">
    <property type="entry name" value="HNL-like_cupin"/>
</dbReference>
<dbReference type="PANTHER" id="PTHR43698:SF1">
    <property type="entry name" value="BLL4564 PROTEIN"/>
    <property type="match status" value="1"/>
</dbReference>
<proteinExistence type="predicted"/>
<gene>
    <name evidence="2" type="ORF">FMM05_13565</name>
</gene>
<dbReference type="SUPFAM" id="SSF51182">
    <property type="entry name" value="RmlC-like cupins"/>
    <property type="match status" value="1"/>
</dbReference>
<accession>A0A552UZM9</accession>
<evidence type="ECO:0000313" key="2">
    <source>
        <dbReference type="EMBL" id="TRW23678.1"/>
    </source>
</evidence>
<dbReference type="OrthoDB" id="9802489at2"/>
<dbReference type="Proteomes" id="UP000320643">
    <property type="component" value="Unassembled WGS sequence"/>
</dbReference>
<dbReference type="Pfam" id="PF07883">
    <property type="entry name" value="Cupin_2"/>
    <property type="match status" value="1"/>
</dbReference>
<dbReference type="EMBL" id="VJVZ01000008">
    <property type="protein sequence ID" value="TRW23678.1"/>
    <property type="molecule type" value="Genomic_DNA"/>
</dbReference>
<dbReference type="InterPro" id="IPR011051">
    <property type="entry name" value="RmlC_Cupin_sf"/>
</dbReference>
<evidence type="ECO:0000259" key="1">
    <source>
        <dbReference type="Pfam" id="PF07883"/>
    </source>
</evidence>
<name>A0A552UZM9_9FLAO</name>
<dbReference type="AlphaFoldDB" id="A0A552UZM9"/>
<dbReference type="InterPro" id="IPR014710">
    <property type="entry name" value="RmlC-like_jellyroll"/>
</dbReference>
<evidence type="ECO:0000313" key="3">
    <source>
        <dbReference type="Proteomes" id="UP000320643"/>
    </source>
</evidence>
<dbReference type="CDD" id="cd02233">
    <property type="entry name" value="cupin_HNL-like"/>
    <property type="match status" value="1"/>
</dbReference>
<comment type="caution">
    <text evidence="2">The sequence shown here is derived from an EMBL/GenBank/DDBJ whole genome shotgun (WGS) entry which is preliminary data.</text>
</comment>